<keyword evidence="6" id="KW-1185">Reference proteome</keyword>
<keyword evidence="3" id="KW-0804">Transcription</keyword>
<dbReference type="Pfam" id="PF01037">
    <property type="entry name" value="AsnC_trans_reg"/>
    <property type="match status" value="1"/>
</dbReference>
<gene>
    <name evidence="5" type="ORF">BAR1_08945</name>
</gene>
<feature type="domain" description="HTH asnC-type" evidence="4">
    <location>
        <begin position="11"/>
        <end position="64"/>
    </location>
</feature>
<dbReference type="InterPro" id="IPR000485">
    <property type="entry name" value="AsnC-type_HTH_dom"/>
</dbReference>
<dbReference type="Gene3D" id="1.10.10.10">
    <property type="entry name" value="Winged helix-like DNA-binding domain superfamily/Winged helix DNA-binding domain"/>
    <property type="match status" value="1"/>
</dbReference>
<evidence type="ECO:0000256" key="3">
    <source>
        <dbReference type="ARBA" id="ARBA00023163"/>
    </source>
</evidence>
<dbReference type="Proteomes" id="UP000261704">
    <property type="component" value="Chromosome"/>
</dbReference>
<keyword evidence="2" id="KW-0238">DNA-binding</keyword>
<sequence>MTERSSKWLKDDLDRRIVRELQRNARESTTNIAARLNVARTTIHERIMRMEKDGVIAGYSVVLSKNPSEESIQVLVLMEVKQQETRKILRRLGQYAEIRLCLSINGEFDLFLSIEAPRIEDLDVVVDEIAEIPGVVRTKTFVVFGRRFDRGYNETAQRIAAQFMDANTQTDG</sequence>
<evidence type="ECO:0000259" key="4">
    <source>
        <dbReference type="PROSITE" id="PS50956"/>
    </source>
</evidence>
<dbReference type="PANTHER" id="PTHR30154:SF34">
    <property type="entry name" value="TRANSCRIPTIONAL REGULATOR AZLB"/>
    <property type="match status" value="1"/>
</dbReference>
<dbReference type="PRINTS" id="PR00033">
    <property type="entry name" value="HTHASNC"/>
</dbReference>
<evidence type="ECO:0000256" key="2">
    <source>
        <dbReference type="ARBA" id="ARBA00023125"/>
    </source>
</evidence>
<accession>A0A347UGR8</accession>
<dbReference type="Gene3D" id="3.30.70.920">
    <property type="match status" value="1"/>
</dbReference>
<dbReference type="GO" id="GO:0043200">
    <property type="term" value="P:response to amino acid"/>
    <property type="evidence" value="ECO:0007669"/>
    <property type="project" value="TreeGrafter"/>
</dbReference>
<name>A0A347UGR8_9RHOB</name>
<dbReference type="InterPro" id="IPR019887">
    <property type="entry name" value="Tscrpt_reg_AsnC/Lrp_C"/>
</dbReference>
<dbReference type="OrthoDB" id="9809462at2"/>
<reference evidence="5 6" key="1">
    <citation type="submission" date="2018-09" db="EMBL/GenBank/DDBJ databases">
        <title>Profundibacter amoris BAR1 gen. nov., sp. nov., a new member of the Roseobacter clade isolated at Lokis Castle Vent Field on the Arctic Mid-Oceanic Ridge.</title>
        <authorList>
            <person name="Le Moine Bauer S."/>
            <person name="Sjoeberg A.G."/>
            <person name="L'Haridon S."/>
            <person name="Stokke R."/>
            <person name="Roalkvam I."/>
            <person name="Steen I.H."/>
            <person name="Dahle H."/>
        </authorList>
    </citation>
    <scope>NUCLEOTIDE SEQUENCE [LARGE SCALE GENOMIC DNA]</scope>
    <source>
        <strain evidence="5 6">BAR1</strain>
    </source>
</reference>
<dbReference type="SMART" id="SM00344">
    <property type="entry name" value="HTH_ASNC"/>
    <property type="match status" value="1"/>
</dbReference>
<evidence type="ECO:0000313" key="6">
    <source>
        <dbReference type="Proteomes" id="UP000261704"/>
    </source>
</evidence>
<protein>
    <submittedName>
        <fullName evidence="5">Lrp/AsnC family transcriptional regulator</fullName>
    </submittedName>
</protein>
<evidence type="ECO:0000313" key="5">
    <source>
        <dbReference type="EMBL" id="AXX98046.1"/>
    </source>
</evidence>
<dbReference type="AlphaFoldDB" id="A0A347UGR8"/>
<evidence type="ECO:0000256" key="1">
    <source>
        <dbReference type="ARBA" id="ARBA00023015"/>
    </source>
</evidence>
<dbReference type="EMBL" id="CP032125">
    <property type="protein sequence ID" value="AXX98046.1"/>
    <property type="molecule type" value="Genomic_DNA"/>
</dbReference>
<dbReference type="Pfam" id="PF13412">
    <property type="entry name" value="HTH_24"/>
    <property type="match status" value="1"/>
</dbReference>
<dbReference type="RefSeq" id="WP_118942702.1">
    <property type="nucleotide sequence ID" value="NZ_CP032125.1"/>
</dbReference>
<dbReference type="GO" id="GO:0043565">
    <property type="term" value="F:sequence-specific DNA binding"/>
    <property type="evidence" value="ECO:0007669"/>
    <property type="project" value="InterPro"/>
</dbReference>
<dbReference type="GO" id="GO:0005829">
    <property type="term" value="C:cytosol"/>
    <property type="evidence" value="ECO:0007669"/>
    <property type="project" value="TreeGrafter"/>
</dbReference>
<keyword evidence="1" id="KW-0805">Transcription regulation</keyword>
<dbReference type="PROSITE" id="PS50956">
    <property type="entry name" value="HTH_ASNC_2"/>
    <property type="match status" value="1"/>
</dbReference>
<dbReference type="InterPro" id="IPR019888">
    <property type="entry name" value="Tscrpt_reg_AsnC-like"/>
</dbReference>
<dbReference type="PANTHER" id="PTHR30154">
    <property type="entry name" value="LEUCINE-RESPONSIVE REGULATORY PROTEIN"/>
    <property type="match status" value="1"/>
</dbReference>
<dbReference type="KEGG" id="pamo:BAR1_08945"/>
<proteinExistence type="predicted"/>
<organism evidence="5 6">
    <name type="scientific">Profundibacter amoris</name>
    <dbReference type="NCBI Taxonomy" id="2171755"/>
    <lineage>
        <taxon>Bacteria</taxon>
        <taxon>Pseudomonadati</taxon>
        <taxon>Pseudomonadota</taxon>
        <taxon>Alphaproteobacteria</taxon>
        <taxon>Rhodobacterales</taxon>
        <taxon>Paracoccaceae</taxon>
        <taxon>Profundibacter</taxon>
    </lineage>
</organism>
<dbReference type="InterPro" id="IPR036388">
    <property type="entry name" value="WH-like_DNA-bd_sf"/>
</dbReference>
<dbReference type="InterPro" id="IPR036390">
    <property type="entry name" value="WH_DNA-bd_sf"/>
</dbReference>
<dbReference type="SUPFAM" id="SSF54909">
    <property type="entry name" value="Dimeric alpha+beta barrel"/>
    <property type="match status" value="1"/>
</dbReference>
<dbReference type="InterPro" id="IPR011008">
    <property type="entry name" value="Dimeric_a/b-barrel"/>
</dbReference>
<dbReference type="SUPFAM" id="SSF46785">
    <property type="entry name" value="Winged helix' DNA-binding domain"/>
    <property type="match status" value="1"/>
</dbReference>